<dbReference type="Proteomes" id="UP001527925">
    <property type="component" value="Unassembled WGS sequence"/>
</dbReference>
<comment type="subcellular location">
    <subcellularLocation>
        <location evidence="2">Secreted</location>
    </subcellularLocation>
</comment>
<evidence type="ECO:0000256" key="4">
    <source>
        <dbReference type="ARBA" id="ARBA00012706"/>
    </source>
</evidence>
<organism evidence="11 12">
    <name type="scientific">Polyrhizophydium stewartii</name>
    <dbReference type="NCBI Taxonomy" id="2732419"/>
    <lineage>
        <taxon>Eukaryota</taxon>
        <taxon>Fungi</taxon>
        <taxon>Fungi incertae sedis</taxon>
        <taxon>Chytridiomycota</taxon>
        <taxon>Chytridiomycota incertae sedis</taxon>
        <taxon>Chytridiomycetes</taxon>
        <taxon>Rhizophydiales</taxon>
        <taxon>Rhizophydiales incertae sedis</taxon>
        <taxon>Polyrhizophydium</taxon>
    </lineage>
</organism>
<evidence type="ECO:0000256" key="2">
    <source>
        <dbReference type="ARBA" id="ARBA00004613"/>
    </source>
</evidence>
<keyword evidence="12" id="KW-1185">Reference proteome</keyword>
<dbReference type="InterPro" id="IPR045053">
    <property type="entry name" value="MAN-like"/>
</dbReference>
<proteinExistence type="inferred from homology"/>
<keyword evidence="5" id="KW-0964">Secreted</keyword>
<comment type="catalytic activity">
    <reaction evidence="1">
        <text>Random hydrolysis of (1-&gt;4)-beta-D-mannosidic linkages in mannans, galactomannans and glucomannans.</text>
        <dbReference type="EC" id="3.2.1.78"/>
    </reaction>
</comment>
<sequence length="547" mass="59168">MAVNPRTALVALATLAASPLAAATAAVPPMLLGQPLDAKTPLGFVTMTKTGALMDESGALFRWISYNVPNLLMVEDRPPVVDGYPLCRRQVDDPSSGDNGMFFGDEDGRTCLVPSNGQNAWEWVLPDPWEQEDAIRTVAGAGGKVIRTYTLGIGPKYHIVGPNKFNEAAFVAMDNALAIARKYGIRLIVPFINQWTWFGDYHDLAKQRGKDGSVFFTDAQLRQDFKNIISFVLRRVNTVNGVRYGNDPTILAWQLGNELGGWDGPAPPGSWTVEMAQFIKSLAPKTLVMDGTMGGLDATKRYTSAALRSKYVDVFSNHYYYGSSDLARIATDSSYVASFGKAFVIGEFGLTDTATIESVLKATIANTKVSGAMIWSLRFHSSLGGFYTHYEKDSFWAYHAPGFPSTDGGFAPDEKAVVPLMRKYAIKTFASIGANAKVPFPVPPTPASVSGASPWALIWRGSTWAASYTVERAVSVPAPNSKGKIDVTKIKWAVISRGVLDNVAWGMPIFSDDDSDESSQYWYKITAVGVDGTASTGSLLIGPVANS</sequence>
<reference evidence="11 12" key="1">
    <citation type="submission" date="2023-09" db="EMBL/GenBank/DDBJ databases">
        <title>Pangenome analysis of Batrachochytrium dendrobatidis and related Chytrids.</title>
        <authorList>
            <person name="Yacoub M.N."/>
            <person name="Stajich J.E."/>
            <person name="James T.Y."/>
        </authorList>
    </citation>
    <scope>NUCLEOTIDE SEQUENCE [LARGE SCALE GENOMIC DNA]</scope>
    <source>
        <strain evidence="11 12">JEL0888</strain>
    </source>
</reference>
<dbReference type="PANTHER" id="PTHR31451:SF39">
    <property type="entry name" value="MANNAN ENDO-1,4-BETA-MANNOSIDASE 1"/>
    <property type="match status" value="1"/>
</dbReference>
<dbReference type="Gene3D" id="3.20.20.80">
    <property type="entry name" value="Glycosidases"/>
    <property type="match status" value="1"/>
</dbReference>
<evidence type="ECO:0000256" key="6">
    <source>
        <dbReference type="ARBA" id="ARBA00022729"/>
    </source>
</evidence>
<evidence type="ECO:0000256" key="3">
    <source>
        <dbReference type="ARBA" id="ARBA00005641"/>
    </source>
</evidence>
<evidence type="ECO:0000259" key="10">
    <source>
        <dbReference type="Pfam" id="PF26410"/>
    </source>
</evidence>
<evidence type="ECO:0000313" key="12">
    <source>
        <dbReference type="Proteomes" id="UP001527925"/>
    </source>
</evidence>
<keyword evidence="8" id="KW-0326">Glycosidase</keyword>
<gene>
    <name evidence="11" type="ORF">HK105_204459</name>
</gene>
<evidence type="ECO:0000256" key="9">
    <source>
        <dbReference type="SAM" id="SignalP"/>
    </source>
</evidence>
<dbReference type="EC" id="3.2.1.78" evidence="4"/>
<keyword evidence="6 9" id="KW-0732">Signal</keyword>
<protein>
    <recommendedName>
        <fullName evidence="4">mannan endo-1,4-beta-mannosidase</fullName>
        <ecNumber evidence="4">3.2.1.78</ecNumber>
    </recommendedName>
</protein>
<evidence type="ECO:0000256" key="7">
    <source>
        <dbReference type="ARBA" id="ARBA00022801"/>
    </source>
</evidence>
<evidence type="ECO:0000256" key="8">
    <source>
        <dbReference type="ARBA" id="ARBA00023295"/>
    </source>
</evidence>
<feature type="signal peptide" evidence="9">
    <location>
        <begin position="1"/>
        <end position="23"/>
    </location>
</feature>
<dbReference type="SUPFAM" id="SSF51445">
    <property type="entry name" value="(Trans)glycosidases"/>
    <property type="match status" value="1"/>
</dbReference>
<comment type="caution">
    <text evidence="11">The sequence shown here is derived from an EMBL/GenBank/DDBJ whole genome shotgun (WGS) entry which is preliminary data.</text>
</comment>
<feature type="chain" id="PRO_5047365279" description="mannan endo-1,4-beta-mannosidase" evidence="9">
    <location>
        <begin position="24"/>
        <end position="547"/>
    </location>
</feature>
<comment type="similarity">
    <text evidence="3">Belongs to the glycosyl hydrolase 5 (cellulase A) family.</text>
</comment>
<dbReference type="EMBL" id="JADGIZ020000019">
    <property type="protein sequence ID" value="KAL2916035.1"/>
    <property type="molecule type" value="Genomic_DNA"/>
</dbReference>
<name>A0ABR4N944_9FUNG</name>
<evidence type="ECO:0000256" key="1">
    <source>
        <dbReference type="ARBA" id="ARBA00001678"/>
    </source>
</evidence>
<dbReference type="Pfam" id="PF26410">
    <property type="entry name" value="GH5_mannosidase"/>
    <property type="match status" value="1"/>
</dbReference>
<feature type="domain" description="Glycoside hydrolase family 5" evidence="10">
    <location>
        <begin position="212"/>
        <end position="320"/>
    </location>
</feature>
<keyword evidence="7" id="KW-0378">Hydrolase</keyword>
<accession>A0ABR4N944</accession>
<evidence type="ECO:0000313" key="11">
    <source>
        <dbReference type="EMBL" id="KAL2916035.1"/>
    </source>
</evidence>
<dbReference type="InterPro" id="IPR001547">
    <property type="entry name" value="Glyco_hydro_5"/>
</dbReference>
<evidence type="ECO:0000256" key="5">
    <source>
        <dbReference type="ARBA" id="ARBA00022525"/>
    </source>
</evidence>
<dbReference type="InterPro" id="IPR017853">
    <property type="entry name" value="GH"/>
</dbReference>
<dbReference type="PANTHER" id="PTHR31451">
    <property type="match status" value="1"/>
</dbReference>